<keyword evidence="4 5" id="KW-0472">Membrane</keyword>
<accession>A0A239GIE0</accession>
<evidence type="ECO:0000256" key="1">
    <source>
        <dbReference type="ARBA" id="ARBA00004141"/>
    </source>
</evidence>
<feature type="transmembrane region" description="Helical" evidence="5">
    <location>
        <begin position="129"/>
        <end position="149"/>
    </location>
</feature>
<evidence type="ECO:0000256" key="4">
    <source>
        <dbReference type="ARBA" id="ARBA00023136"/>
    </source>
</evidence>
<feature type="transmembrane region" description="Helical" evidence="5">
    <location>
        <begin position="84"/>
        <end position="109"/>
    </location>
</feature>
<evidence type="ECO:0000313" key="6">
    <source>
        <dbReference type="EMBL" id="SNS68909.1"/>
    </source>
</evidence>
<feature type="transmembrane region" description="Helical" evidence="5">
    <location>
        <begin position="227"/>
        <end position="253"/>
    </location>
</feature>
<dbReference type="EMBL" id="FZOT01000005">
    <property type="protein sequence ID" value="SNS68909.1"/>
    <property type="molecule type" value="Genomic_DNA"/>
</dbReference>
<keyword evidence="2 5" id="KW-0812">Transmembrane</keyword>
<sequence length="278" mass="30922">MMRPVLVAFGRALLSQLHLRMLLLTLLPFLLSILVWGVALWLGLQPLIDWLQAYFADHGGFRIAGDVLGWVGLGALKTVLVPLLAMWMLLPLMILTALIFVGMCAMPMIVRHVGGRHFASLERHRGGSLLGTLWLSSWTFIVFLLLWLVTLPLSFIPPFTFLIQPLLWGWLTSRVMAYDALADHASGDELKRLMRRHRWPLLAIGTITGAMGAAPTLLWIGGALSVIFFPLLAAGAIWLYVLVFIFTGLWFAYYCLEALRAERGANPPGAVPVLKDIN</sequence>
<evidence type="ECO:0000256" key="2">
    <source>
        <dbReference type="ARBA" id="ARBA00022692"/>
    </source>
</evidence>
<keyword evidence="7" id="KW-1185">Reference proteome</keyword>
<evidence type="ECO:0000313" key="7">
    <source>
        <dbReference type="Proteomes" id="UP000198284"/>
    </source>
</evidence>
<dbReference type="AlphaFoldDB" id="A0A239GIE0"/>
<protein>
    <submittedName>
        <fullName evidence="6">Etoposide-induced protein 2.4 (EI24)</fullName>
    </submittedName>
</protein>
<keyword evidence="3 5" id="KW-1133">Transmembrane helix</keyword>
<feature type="transmembrane region" description="Helical" evidence="5">
    <location>
        <begin position="155"/>
        <end position="178"/>
    </location>
</feature>
<feature type="transmembrane region" description="Helical" evidence="5">
    <location>
        <begin position="21"/>
        <end position="44"/>
    </location>
</feature>
<dbReference type="InterPro" id="IPR059112">
    <property type="entry name" value="CysZ/EI24"/>
</dbReference>
<dbReference type="Proteomes" id="UP000198284">
    <property type="component" value="Unassembled WGS sequence"/>
</dbReference>
<gene>
    <name evidence="6" type="ORF">SAMN06265795_10546</name>
</gene>
<evidence type="ECO:0000256" key="5">
    <source>
        <dbReference type="SAM" id="Phobius"/>
    </source>
</evidence>
<proteinExistence type="predicted"/>
<organism evidence="6 7">
    <name type="scientific">Noviherbaspirillum humi</name>
    <dbReference type="NCBI Taxonomy" id="1688639"/>
    <lineage>
        <taxon>Bacteria</taxon>
        <taxon>Pseudomonadati</taxon>
        <taxon>Pseudomonadota</taxon>
        <taxon>Betaproteobacteria</taxon>
        <taxon>Burkholderiales</taxon>
        <taxon>Oxalobacteraceae</taxon>
        <taxon>Noviherbaspirillum</taxon>
    </lineage>
</organism>
<name>A0A239GIE0_9BURK</name>
<dbReference type="Pfam" id="PF07264">
    <property type="entry name" value="EI24"/>
    <property type="match status" value="1"/>
</dbReference>
<evidence type="ECO:0000256" key="3">
    <source>
        <dbReference type="ARBA" id="ARBA00022989"/>
    </source>
</evidence>
<reference evidence="6 7" key="1">
    <citation type="submission" date="2017-06" db="EMBL/GenBank/DDBJ databases">
        <authorList>
            <person name="Kim H.J."/>
            <person name="Triplett B.A."/>
        </authorList>
    </citation>
    <scope>NUCLEOTIDE SEQUENCE [LARGE SCALE GENOMIC DNA]</scope>
    <source>
        <strain evidence="6 7">U15</strain>
    </source>
</reference>
<comment type="subcellular location">
    <subcellularLocation>
        <location evidence="1">Membrane</location>
        <topology evidence="1">Multi-pass membrane protein</topology>
    </subcellularLocation>
</comment>
<feature type="transmembrane region" description="Helical" evidence="5">
    <location>
        <begin position="199"/>
        <end position="221"/>
    </location>
</feature>